<organism evidence="1">
    <name type="scientific">Candidatus Syntropharchaeum butanivorans</name>
    <dbReference type="NCBI Taxonomy" id="1839936"/>
    <lineage>
        <taxon>Archaea</taxon>
        <taxon>Methanobacteriati</taxon>
        <taxon>Methanobacteriota</taxon>
        <taxon>Stenosarchaea group</taxon>
        <taxon>Methanomicrobia</taxon>
        <taxon>Methanosarcinales</taxon>
        <taxon>ANME-2 cluster</taxon>
        <taxon>Candidatus Syntropharchaeum</taxon>
    </lineage>
</organism>
<name>A0A7J2S1I4_9EURY</name>
<dbReference type="InterPro" id="IPR036291">
    <property type="entry name" value="NAD(P)-bd_dom_sf"/>
</dbReference>
<dbReference type="SUPFAM" id="SSF51971">
    <property type="entry name" value="Nucleotide-binding domain"/>
    <property type="match status" value="1"/>
</dbReference>
<proteinExistence type="predicted"/>
<dbReference type="Proteomes" id="UP000885936">
    <property type="component" value="Unassembled WGS sequence"/>
</dbReference>
<comment type="caution">
    <text evidence="1">The sequence shown here is derived from an EMBL/GenBank/DDBJ whole genome shotgun (WGS) entry which is preliminary data.</text>
</comment>
<protein>
    <submittedName>
        <fullName evidence="1">Uncharacterized protein</fullName>
    </submittedName>
</protein>
<accession>A0A7J2S1I4</accession>
<dbReference type="SUPFAM" id="SSF51735">
    <property type="entry name" value="NAD(P)-binding Rossmann-fold domains"/>
    <property type="match status" value="1"/>
</dbReference>
<dbReference type="EMBL" id="DRIE01000092">
    <property type="protein sequence ID" value="HEC57283.1"/>
    <property type="molecule type" value="Genomic_DNA"/>
</dbReference>
<gene>
    <name evidence="1" type="ORF">ENI32_05305</name>
</gene>
<dbReference type="AlphaFoldDB" id="A0A7J2S1I4"/>
<reference evidence="1" key="1">
    <citation type="journal article" date="2020" name="mSystems">
        <title>Genome- and Community-Level Interaction Insights into Carbon Utilization and Element Cycling Functions of Hydrothermarchaeota in Hydrothermal Sediment.</title>
        <authorList>
            <person name="Zhou Z."/>
            <person name="Liu Y."/>
            <person name="Xu W."/>
            <person name="Pan J."/>
            <person name="Luo Z.H."/>
            <person name="Li M."/>
        </authorList>
    </citation>
    <scope>NUCLEOTIDE SEQUENCE [LARGE SCALE GENOMIC DNA]</scope>
    <source>
        <strain evidence="1">HyVt-386</strain>
    </source>
</reference>
<evidence type="ECO:0000313" key="1">
    <source>
        <dbReference type="EMBL" id="HEC57283.1"/>
    </source>
</evidence>
<sequence>MSLDSEKRDEILRLRRDELRDRYALVLGGGKFGTIAARFLIGCGSKVIIVDIKDDCEAHALVNSEIDPLDRDAELEPGDVLFFCGDALEFFERFIEIRIPFIVVTAITRHFAGVFAEKILSEGHEVRYDLTRVRDRFDEVSEEIDYGVFERDGIATASYMPFGMVCPEDCYPGKVCTVTGKRRGRPMYEILADVMKDLDLAIVLASYQLGRGVGGVLGEDLVRMREQLRGFDEGVCGVATACLCHGVLNTFRVEKKEGVL</sequence>